<protein>
    <submittedName>
        <fullName evidence="1">Uncharacterized protein</fullName>
    </submittedName>
</protein>
<sequence>MHAIGHDAHTTMLLGAAKLLHQRAIRYLFERWGTALNVVPSYVEFGGTLRSYNSRLKTTPKEIERDNKWRLSKDRQLYTDRVGVLMFGPENVRLANKVMAGDDFAFYQEMILGVELSIGI</sequence>
<proteinExistence type="predicted"/>
<dbReference type="PANTHER" id="PTHR11014:SF140">
    <property type="entry name" value="IAA-AMINO ACID HYDROLASE ILR1-LIKE 3"/>
    <property type="match status" value="1"/>
</dbReference>
<evidence type="ECO:0000313" key="1">
    <source>
        <dbReference type="EMBL" id="KAK0573792.1"/>
    </source>
</evidence>
<comment type="caution">
    <text evidence="1">The sequence shown here is derived from an EMBL/GenBank/DDBJ whole genome shotgun (WGS) entry which is preliminary data.</text>
</comment>
<dbReference type="InterPro" id="IPR017439">
    <property type="entry name" value="Amidohydrolase"/>
</dbReference>
<dbReference type="EMBL" id="JAUESC010000387">
    <property type="protein sequence ID" value="KAK0573792.1"/>
    <property type="molecule type" value="Genomic_DNA"/>
</dbReference>
<reference evidence="1" key="2">
    <citation type="submission" date="2023-06" db="EMBL/GenBank/DDBJ databases">
        <authorList>
            <person name="Swenson N.G."/>
            <person name="Wegrzyn J.L."/>
            <person name="Mcevoy S.L."/>
        </authorList>
    </citation>
    <scope>NUCLEOTIDE SEQUENCE</scope>
    <source>
        <strain evidence="1">NS2018</strain>
        <tissue evidence="1">Leaf</tissue>
    </source>
</reference>
<accession>A0AA39VC48</accession>
<dbReference type="AlphaFoldDB" id="A0AA39VC48"/>
<name>A0AA39VC48_ACESA</name>
<evidence type="ECO:0000313" key="2">
    <source>
        <dbReference type="Proteomes" id="UP001168877"/>
    </source>
</evidence>
<reference evidence="1" key="1">
    <citation type="journal article" date="2022" name="Plant J.">
        <title>Strategies of tolerance reflected in two North American maple genomes.</title>
        <authorList>
            <person name="McEvoy S.L."/>
            <person name="Sezen U.U."/>
            <person name="Trouern-Trend A."/>
            <person name="McMahon S.M."/>
            <person name="Schaberg P.G."/>
            <person name="Yang J."/>
            <person name="Wegrzyn J.L."/>
            <person name="Swenson N.G."/>
        </authorList>
    </citation>
    <scope>NUCLEOTIDE SEQUENCE</scope>
    <source>
        <strain evidence="1">NS2018</strain>
    </source>
</reference>
<dbReference type="Gene3D" id="3.40.630.10">
    <property type="entry name" value="Zn peptidases"/>
    <property type="match status" value="1"/>
</dbReference>
<dbReference type="Proteomes" id="UP001168877">
    <property type="component" value="Unassembled WGS sequence"/>
</dbReference>
<organism evidence="1 2">
    <name type="scientific">Acer saccharum</name>
    <name type="common">Sugar maple</name>
    <dbReference type="NCBI Taxonomy" id="4024"/>
    <lineage>
        <taxon>Eukaryota</taxon>
        <taxon>Viridiplantae</taxon>
        <taxon>Streptophyta</taxon>
        <taxon>Embryophyta</taxon>
        <taxon>Tracheophyta</taxon>
        <taxon>Spermatophyta</taxon>
        <taxon>Magnoliopsida</taxon>
        <taxon>eudicotyledons</taxon>
        <taxon>Gunneridae</taxon>
        <taxon>Pentapetalae</taxon>
        <taxon>rosids</taxon>
        <taxon>malvids</taxon>
        <taxon>Sapindales</taxon>
        <taxon>Sapindaceae</taxon>
        <taxon>Hippocastanoideae</taxon>
        <taxon>Acereae</taxon>
        <taxon>Acer</taxon>
    </lineage>
</organism>
<dbReference type="GO" id="GO:0016787">
    <property type="term" value="F:hydrolase activity"/>
    <property type="evidence" value="ECO:0007669"/>
    <property type="project" value="InterPro"/>
</dbReference>
<keyword evidence="2" id="KW-1185">Reference proteome</keyword>
<gene>
    <name evidence="1" type="ORF">LWI29_013609</name>
</gene>
<dbReference type="PANTHER" id="PTHR11014">
    <property type="entry name" value="PEPTIDASE M20 FAMILY MEMBER"/>
    <property type="match status" value="1"/>
</dbReference>